<name>A0A4Z2ICI3_9TELE</name>
<dbReference type="Proteomes" id="UP000314294">
    <property type="component" value="Unassembled WGS sequence"/>
</dbReference>
<sequence length="71" mass="7911">MKPTTVALTVHIREAERRPWGKPEEGQDPGWDGFRLRPALRGGRGHQEIEAIQGLTTAPVPITYKLTSTPH</sequence>
<accession>A0A4Z2ICI3</accession>
<keyword evidence="2" id="KW-1185">Reference proteome</keyword>
<organism evidence="1 2">
    <name type="scientific">Liparis tanakae</name>
    <name type="common">Tanaka's snailfish</name>
    <dbReference type="NCBI Taxonomy" id="230148"/>
    <lineage>
        <taxon>Eukaryota</taxon>
        <taxon>Metazoa</taxon>
        <taxon>Chordata</taxon>
        <taxon>Craniata</taxon>
        <taxon>Vertebrata</taxon>
        <taxon>Euteleostomi</taxon>
        <taxon>Actinopterygii</taxon>
        <taxon>Neopterygii</taxon>
        <taxon>Teleostei</taxon>
        <taxon>Neoteleostei</taxon>
        <taxon>Acanthomorphata</taxon>
        <taxon>Eupercaria</taxon>
        <taxon>Perciformes</taxon>
        <taxon>Cottioidei</taxon>
        <taxon>Cottales</taxon>
        <taxon>Liparidae</taxon>
        <taxon>Liparis</taxon>
    </lineage>
</organism>
<reference evidence="1 2" key="1">
    <citation type="submission" date="2019-03" db="EMBL/GenBank/DDBJ databases">
        <title>First draft genome of Liparis tanakae, snailfish: a comprehensive survey of snailfish specific genes.</title>
        <authorList>
            <person name="Kim W."/>
            <person name="Song I."/>
            <person name="Jeong J.-H."/>
            <person name="Kim D."/>
            <person name="Kim S."/>
            <person name="Ryu S."/>
            <person name="Song J.Y."/>
            <person name="Lee S.K."/>
        </authorList>
    </citation>
    <scope>NUCLEOTIDE SEQUENCE [LARGE SCALE GENOMIC DNA]</scope>
    <source>
        <tissue evidence="1">Muscle</tissue>
    </source>
</reference>
<dbReference type="EMBL" id="SRLO01000106">
    <property type="protein sequence ID" value="TNN75195.1"/>
    <property type="molecule type" value="Genomic_DNA"/>
</dbReference>
<gene>
    <name evidence="1" type="ORF">EYF80_014605</name>
</gene>
<comment type="caution">
    <text evidence="1">The sequence shown here is derived from an EMBL/GenBank/DDBJ whole genome shotgun (WGS) entry which is preliminary data.</text>
</comment>
<proteinExistence type="predicted"/>
<evidence type="ECO:0000313" key="1">
    <source>
        <dbReference type="EMBL" id="TNN75195.1"/>
    </source>
</evidence>
<dbReference type="AlphaFoldDB" id="A0A4Z2ICI3"/>
<protein>
    <submittedName>
        <fullName evidence="1">Uncharacterized protein</fullName>
    </submittedName>
</protein>
<evidence type="ECO:0000313" key="2">
    <source>
        <dbReference type="Proteomes" id="UP000314294"/>
    </source>
</evidence>